<accession>D7UE18</accession>
<keyword evidence="1" id="KW-0472">Membrane</keyword>
<organism evidence="2 3">
    <name type="scientific">Vitis vinifera</name>
    <name type="common">Grape</name>
    <dbReference type="NCBI Taxonomy" id="29760"/>
    <lineage>
        <taxon>Eukaryota</taxon>
        <taxon>Viridiplantae</taxon>
        <taxon>Streptophyta</taxon>
        <taxon>Embryophyta</taxon>
        <taxon>Tracheophyta</taxon>
        <taxon>Spermatophyta</taxon>
        <taxon>Magnoliopsida</taxon>
        <taxon>eudicotyledons</taxon>
        <taxon>Gunneridae</taxon>
        <taxon>Pentapetalae</taxon>
        <taxon>rosids</taxon>
        <taxon>Vitales</taxon>
        <taxon>Vitaceae</taxon>
        <taxon>Viteae</taxon>
        <taxon>Vitis</taxon>
    </lineage>
</organism>
<dbReference type="AlphaFoldDB" id="D7UE18"/>
<dbReference type="HOGENOM" id="CLU_2799223_0_0_1"/>
<evidence type="ECO:0000313" key="2">
    <source>
        <dbReference type="EMBL" id="CBI40983.3"/>
    </source>
</evidence>
<protein>
    <submittedName>
        <fullName evidence="2">Uncharacterized protein</fullName>
    </submittedName>
</protein>
<gene>
    <name evidence="2" type="ordered locus">VIT_07s0255g00150</name>
</gene>
<sequence>MLSTRSPRPSSQTYYHFSYPWVVISAKCRGGCVIFYFFKFLRLRACVSFHKKSAMDKYFYLRLGDAEA</sequence>
<reference evidence="3" key="1">
    <citation type="journal article" date="2007" name="Nature">
        <title>The grapevine genome sequence suggests ancestral hexaploidization in major angiosperm phyla.</title>
        <authorList>
            <consortium name="The French-Italian Public Consortium for Grapevine Genome Characterization."/>
            <person name="Jaillon O."/>
            <person name="Aury J.-M."/>
            <person name="Noel B."/>
            <person name="Policriti A."/>
            <person name="Clepet C."/>
            <person name="Casagrande A."/>
            <person name="Choisne N."/>
            <person name="Aubourg S."/>
            <person name="Vitulo N."/>
            <person name="Jubin C."/>
            <person name="Vezzi A."/>
            <person name="Legeai F."/>
            <person name="Hugueney P."/>
            <person name="Dasilva C."/>
            <person name="Horner D."/>
            <person name="Mica E."/>
            <person name="Jublot D."/>
            <person name="Poulain J."/>
            <person name="Bruyere C."/>
            <person name="Billault A."/>
            <person name="Segurens B."/>
            <person name="Gouyvenoux M."/>
            <person name="Ugarte E."/>
            <person name="Cattonaro F."/>
            <person name="Anthouard V."/>
            <person name="Vico V."/>
            <person name="Del Fabbro C."/>
            <person name="Alaux M."/>
            <person name="Di Gaspero G."/>
            <person name="Dumas V."/>
            <person name="Felice N."/>
            <person name="Paillard S."/>
            <person name="Juman I."/>
            <person name="Moroldo M."/>
            <person name="Scalabrin S."/>
            <person name="Canaguier A."/>
            <person name="Le Clainche I."/>
            <person name="Malacrida G."/>
            <person name="Durand E."/>
            <person name="Pesole G."/>
            <person name="Laucou V."/>
            <person name="Chatelet P."/>
            <person name="Merdinoglu D."/>
            <person name="Delledonne M."/>
            <person name="Pezzotti M."/>
            <person name="Lecharny A."/>
            <person name="Scarpelli C."/>
            <person name="Artiguenave F."/>
            <person name="Pe M.E."/>
            <person name="Valle G."/>
            <person name="Morgante M."/>
            <person name="Caboche M."/>
            <person name="Adam-Blondon A.-F."/>
            <person name="Weissenbach J."/>
            <person name="Quetier F."/>
            <person name="Wincker P."/>
        </authorList>
    </citation>
    <scope>NUCLEOTIDE SEQUENCE [LARGE SCALE GENOMIC DNA]</scope>
    <source>
        <strain evidence="3">cv. Pinot noir / PN40024</strain>
    </source>
</reference>
<dbReference type="EMBL" id="FN596776">
    <property type="protein sequence ID" value="CBI40983.3"/>
    <property type="molecule type" value="Genomic_DNA"/>
</dbReference>
<dbReference type="PaxDb" id="29760-VIT_07s0255g00150.t01"/>
<keyword evidence="1" id="KW-0812">Transmembrane</keyword>
<evidence type="ECO:0000313" key="3">
    <source>
        <dbReference type="Proteomes" id="UP000009183"/>
    </source>
</evidence>
<feature type="transmembrane region" description="Helical" evidence="1">
    <location>
        <begin position="20"/>
        <end position="38"/>
    </location>
</feature>
<dbReference type="InParanoid" id="D7UE18"/>
<dbReference type="Proteomes" id="UP000009183">
    <property type="component" value="Chromosome 7"/>
</dbReference>
<keyword evidence="3" id="KW-1185">Reference proteome</keyword>
<name>D7UE18_VITVI</name>
<evidence type="ECO:0000256" key="1">
    <source>
        <dbReference type="SAM" id="Phobius"/>
    </source>
</evidence>
<proteinExistence type="predicted"/>
<keyword evidence="1" id="KW-1133">Transmembrane helix</keyword>